<name>A0A9Q9D7Q2_9LACT</name>
<accession>A0A9Q9D7Q2</accession>
<evidence type="ECO:0000313" key="3">
    <source>
        <dbReference type="Proteomes" id="UP001056730"/>
    </source>
</evidence>
<dbReference type="RefSeq" id="WP_252175897.1">
    <property type="nucleotide sequence ID" value="NZ_CP086395.1"/>
</dbReference>
<dbReference type="Proteomes" id="UP001056730">
    <property type="component" value="Chromosome"/>
</dbReference>
<keyword evidence="1" id="KW-0732">Signal</keyword>
<feature type="signal peptide" evidence="1">
    <location>
        <begin position="1"/>
        <end position="24"/>
    </location>
</feature>
<reference evidence="2" key="1">
    <citation type="journal article" date="2022" name="Front. Microbiol.">
        <title>Feed Insects as a Reservoir of Granadaene-Producing Lactococci.</title>
        <authorList>
            <person name="Neuzil-Bunesova V."/>
            <person name="Ramirez Garcia A."/>
            <person name="Modrackova N."/>
            <person name="Makovska M."/>
            <person name="Sabolova M."/>
            <person name="Sproer C."/>
            <person name="Bunk B."/>
            <person name="Blom J."/>
            <person name="Schwab C."/>
        </authorList>
    </citation>
    <scope>NUCLEOTIDE SEQUENCE</scope>
    <source>
        <strain evidence="2">I4/6O</strain>
    </source>
</reference>
<evidence type="ECO:0000256" key="1">
    <source>
        <dbReference type="SAM" id="SignalP"/>
    </source>
</evidence>
<evidence type="ECO:0000313" key="2">
    <source>
        <dbReference type="EMBL" id="USJ21445.1"/>
    </source>
</evidence>
<dbReference type="KEGG" id="lfo:LMK00_05455"/>
<sequence length="53" mass="5814">MKKTITLAALALITLVASSVVVNADSKSQTEWESATKIEFEAPDAESEFYHQL</sequence>
<feature type="chain" id="PRO_5040342605" evidence="1">
    <location>
        <begin position="25"/>
        <end position="53"/>
    </location>
</feature>
<dbReference type="AlphaFoldDB" id="A0A9Q9D7Q2"/>
<gene>
    <name evidence="2" type="ORF">LMK00_05455</name>
</gene>
<dbReference type="EMBL" id="CP086395">
    <property type="protein sequence ID" value="USJ21445.1"/>
    <property type="molecule type" value="Genomic_DNA"/>
</dbReference>
<protein>
    <submittedName>
        <fullName evidence="2">Uncharacterized protein</fullName>
    </submittedName>
</protein>
<proteinExistence type="predicted"/>
<organism evidence="2 3">
    <name type="scientific">Lactococcus formosensis</name>
    <dbReference type="NCBI Taxonomy" id="1281486"/>
    <lineage>
        <taxon>Bacteria</taxon>
        <taxon>Bacillati</taxon>
        <taxon>Bacillota</taxon>
        <taxon>Bacilli</taxon>
        <taxon>Lactobacillales</taxon>
        <taxon>Streptococcaceae</taxon>
        <taxon>Lactococcus</taxon>
    </lineage>
</organism>